<reference evidence="2 3" key="1">
    <citation type="submission" date="2017-09" db="EMBL/GenBank/DDBJ databases">
        <title>Depth-based differentiation of microbial function through sediment-hosted aquifers and enrichment of novel symbionts in the deep terrestrial subsurface.</title>
        <authorList>
            <person name="Probst A.J."/>
            <person name="Ladd B."/>
            <person name="Jarett J.K."/>
            <person name="Geller-Mcgrath D.E."/>
            <person name="Sieber C.M."/>
            <person name="Emerson J.B."/>
            <person name="Anantharaman K."/>
            <person name="Thomas B.C."/>
            <person name="Malmstrom R."/>
            <person name="Stieglmeier M."/>
            <person name="Klingl A."/>
            <person name="Woyke T."/>
            <person name="Ryan C.M."/>
            <person name="Banfield J.F."/>
        </authorList>
    </citation>
    <scope>NUCLEOTIDE SEQUENCE [LARGE SCALE GENOMIC DNA]</scope>
    <source>
        <strain evidence="2">CG_4_10_14_0_8_um_filter_42_10</strain>
    </source>
</reference>
<name>A0A2M7RK05_9BACT</name>
<dbReference type="AlphaFoldDB" id="A0A2M7RK05"/>
<evidence type="ECO:0000256" key="1">
    <source>
        <dbReference type="SAM" id="Phobius"/>
    </source>
</evidence>
<evidence type="ECO:0000313" key="3">
    <source>
        <dbReference type="Proteomes" id="UP000230779"/>
    </source>
</evidence>
<proteinExistence type="predicted"/>
<comment type="caution">
    <text evidence="2">The sequence shown here is derived from an EMBL/GenBank/DDBJ whole genome shotgun (WGS) entry which is preliminary data.</text>
</comment>
<evidence type="ECO:0000313" key="2">
    <source>
        <dbReference type="EMBL" id="PIY97093.1"/>
    </source>
</evidence>
<accession>A0A2M7RK05</accession>
<gene>
    <name evidence="2" type="ORF">COY66_01365</name>
</gene>
<organism evidence="2 3">
    <name type="scientific">Candidatus Kerfeldbacteria bacterium CG_4_10_14_0_8_um_filter_42_10</name>
    <dbReference type="NCBI Taxonomy" id="2014248"/>
    <lineage>
        <taxon>Bacteria</taxon>
        <taxon>Candidatus Kerfeldiibacteriota</taxon>
    </lineage>
</organism>
<dbReference type="EMBL" id="PFMD01000016">
    <property type="protein sequence ID" value="PIY97093.1"/>
    <property type="molecule type" value="Genomic_DNA"/>
</dbReference>
<sequence>TRYQNLVSIQGKIRQLAFDYPKPPQGVTYDYKAVEPIARPLLKQARSNAYVVEIYDMFHAKRWWTLIFFVSVFGTAYGFLDISKS</sequence>
<keyword evidence="1" id="KW-1133">Transmembrane helix</keyword>
<feature type="transmembrane region" description="Helical" evidence="1">
    <location>
        <begin position="63"/>
        <end position="80"/>
    </location>
</feature>
<protein>
    <submittedName>
        <fullName evidence="2">Uncharacterized protein</fullName>
    </submittedName>
</protein>
<keyword evidence="1" id="KW-0472">Membrane</keyword>
<feature type="non-terminal residue" evidence="2">
    <location>
        <position position="1"/>
    </location>
</feature>
<keyword evidence="1" id="KW-0812">Transmembrane</keyword>
<dbReference type="Proteomes" id="UP000230779">
    <property type="component" value="Unassembled WGS sequence"/>
</dbReference>